<protein>
    <submittedName>
        <fullName evidence="1">Uncharacterized protein</fullName>
    </submittedName>
</protein>
<evidence type="ECO:0000313" key="1">
    <source>
        <dbReference type="EMBL" id="TEY54809.1"/>
    </source>
</evidence>
<comment type="caution">
    <text evidence="1">The sequence shown here is derived from an EMBL/GenBank/DDBJ whole genome shotgun (WGS) entry which is preliminary data.</text>
</comment>
<name>A0A4Y8CXB1_9HELO</name>
<accession>A0A4Y8CXB1</accession>
<dbReference type="STRING" id="38488.A0A4Y8CXB1"/>
<dbReference type="EMBL" id="PHWZ01000237">
    <property type="protein sequence ID" value="TEY54809.1"/>
    <property type="molecule type" value="Genomic_DNA"/>
</dbReference>
<gene>
    <name evidence="1" type="ORF">BOTCAL_0237g00110</name>
</gene>
<proteinExistence type="predicted"/>
<dbReference type="AlphaFoldDB" id="A0A4Y8CXB1"/>
<evidence type="ECO:0000313" key="2">
    <source>
        <dbReference type="Proteomes" id="UP000297299"/>
    </source>
</evidence>
<organism evidence="1 2">
    <name type="scientific">Botryotinia calthae</name>
    <dbReference type="NCBI Taxonomy" id="38488"/>
    <lineage>
        <taxon>Eukaryota</taxon>
        <taxon>Fungi</taxon>
        <taxon>Dikarya</taxon>
        <taxon>Ascomycota</taxon>
        <taxon>Pezizomycotina</taxon>
        <taxon>Leotiomycetes</taxon>
        <taxon>Helotiales</taxon>
        <taxon>Sclerotiniaceae</taxon>
        <taxon>Botryotinia</taxon>
    </lineage>
</organism>
<dbReference type="Proteomes" id="UP000297299">
    <property type="component" value="Unassembled WGS sequence"/>
</dbReference>
<keyword evidence="2" id="KW-1185">Reference proteome</keyword>
<dbReference type="OrthoDB" id="5365129at2759"/>
<reference evidence="1 2" key="1">
    <citation type="submission" date="2017-11" db="EMBL/GenBank/DDBJ databases">
        <title>Comparative genomics of Botrytis spp.</title>
        <authorList>
            <person name="Valero-Jimenez C.A."/>
            <person name="Tapia P."/>
            <person name="Veloso J."/>
            <person name="Silva-Moreno E."/>
            <person name="Staats M."/>
            <person name="Valdes J.H."/>
            <person name="Van Kan J.A.L."/>
        </authorList>
    </citation>
    <scope>NUCLEOTIDE SEQUENCE [LARGE SCALE GENOMIC DNA]</scope>
    <source>
        <strain evidence="1 2">MUCL2830</strain>
    </source>
</reference>
<sequence length="271" mass="30117">MEGSSKSKIADGSWEDIKLPASDDLGGRQAQYISVISGGNDANCVSYITGTWPDGLKESWMGDCGYFCGGPWYPAHTISNVQDDYTPECTWIDSDRSNGIGIKKLGIHITDFTPTKARLDAYQNDTLLVCDSKPCFWIYGDIDMDTCLPYFDPILKFKQKTLLDVDSTTFTGPRSQSSVGRLITSNHTNHSANELCASDNSVGPDFVSHQEGVYCDMENKQAYPLCLLNPSNSTTVEICFDLEISVLVNQKPINARDKSLPNKEYHTVEYW</sequence>